<feature type="chain" id="PRO_5017755961" description="DUF916 domain-containing protein" evidence="2">
    <location>
        <begin position="20"/>
        <end position="332"/>
    </location>
</feature>
<organism evidence="3 4">
    <name type="scientific">Asanoa ferruginea</name>
    <dbReference type="NCBI Taxonomy" id="53367"/>
    <lineage>
        <taxon>Bacteria</taxon>
        <taxon>Bacillati</taxon>
        <taxon>Actinomycetota</taxon>
        <taxon>Actinomycetes</taxon>
        <taxon>Micromonosporales</taxon>
        <taxon>Micromonosporaceae</taxon>
        <taxon>Asanoa</taxon>
    </lineage>
</organism>
<accession>A0A3D9ZN24</accession>
<evidence type="ECO:0000256" key="2">
    <source>
        <dbReference type="SAM" id="SignalP"/>
    </source>
</evidence>
<keyword evidence="1" id="KW-1133">Transmembrane helix</keyword>
<dbReference type="OrthoDB" id="3212949at2"/>
<feature type="transmembrane region" description="Helical" evidence="1">
    <location>
        <begin position="292"/>
        <end position="313"/>
    </location>
</feature>
<evidence type="ECO:0000256" key="1">
    <source>
        <dbReference type="SAM" id="Phobius"/>
    </source>
</evidence>
<sequence length="332" mass="35002">MAIAAILAAVAVPSSPGAAAPAEDGQIGIRLLEAPVSRRDDPRAHMYIVDHLKPGSTITRRFEVLNQTDQAREFEVYPGAASLNNDEFLPGADREGNELTSWIKLSVDKVVLQPGDTAEVEATIAVPDKASKGERYGVLWSETRIAPDKHGNIGAIRRAGIRVYLNVGPGGEPVSNFDIGEIKTTRGADGVPVISTAVTNTGERALDLTGTLSLSDGPGSMRAGPYHLNTATTLAPGATGIVMAALDAKLPDGDWKLDLELASGIVKHKLNRVVTLPPPGVSLVADGGTWPWSWIGLAGGGALLAVFTGAVALRRRRPVTPVVGLHYRPRHH</sequence>
<dbReference type="AlphaFoldDB" id="A0A3D9ZN24"/>
<feature type="signal peptide" evidence="2">
    <location>
        <begin position="1"/>
        <end position="19"/>
    </location>
</feature>
<evidence type="ECO:0000313" key="4">
    <source>
        <dbReference type="Proteomes" id="UP000256913"/>
    </source>
</evidence>
<comment type="caution">
    <text evidence="3">The sequence shown here is derived from an EMBL/GenBank/DDBJ whole genome shotgun (WGS) entry which is preliminary data.</text>
</comment>
<reference evidence="3 4" key="1">
    <citation type="submission" date="2018-08" db="EMBL/GenBank/DDBJ databases">
        <title>Sequencing the genomes of 1000 actinobacteria strains.</title>
        <authorList>
            <person name="Klenk H.-P."/>
        </authorList>
    </citation>
    <scope>NUCLEOTIDE SEQUENCE [LARGE SCALE GENOMIC DNA]</scope>
    <source>
        <strain evidence="3 4">DSM 44099</strain>
    </source>
</reference>
<proteinExistence type="predicted"/>
<dbReference type="RefSeq" id="WP_116068791.1">
    <property type="nucleotide sequence ID" value="NZ_BONB01000046.1"/>
</dbReference>
<dbReference type="EMBL" id="QUMQ01000001">
    <property type="protein sequence ID" value="REF97353.1"/>
    <property type="molecule type" value="Genomic_DNA"/>
</dbReference>
<dbReference type="Proteomes" id="UP000256913">
    <property type="component" value="Unassembled WGS sequence"/>
</dbReference>
<evidence type="ECO:0000313" key="3">
    <source>
        <dbReference type="EMBL" id="REF97353.1"/>
    </source>
</evidence>
<gene>
    <name evidence="3" type="ORF">DFJ67_3350</name>
</gene>
<protein>
    <recommendedName>
        <fullName evidence="5">DUF916 domain-containing protein</fullName>
    </recommendedName>
</protein>
<keyword evidence="1" id="KW-0812">Transmembrane</keyword>
<name>A0A3D9ZN24_9ACTN</name>
<keyword evidence="4" id="KW-1185">Reference proteome</keyword>
<keyword evidence="1" id="KW-0472">Membrane</keyword>
<keyword evidence="2" id="KW-0732">Signal</keyword>
<evidence type="ECO:0008006" key="5">
    <source>
        <dbReference type="Google" id="ProtNLM"/>
    </source>
</evidence>